<organism evidence="2 3">
    <name type="scientific">Paenibacillus tundrae</name>
    <dbReference type="NCBI Taxonomy" id="528187"/>
    <lineage>
        <taxon>Bacteria</taxon>
        <taxon>Bacillati</taxon>
        <taxon>Bacillota</taxon>
        <taxon>Bacilli</taxon>
        <taxon>Bacillales</taxon>
        <taxon>Paenibacillaceae</taxon>
        <taxon>Paenibacillus</taxon>
    </lineage>
</organism>
<feature type="domain" description="DUF2262" evidence="1">
    <location>
        <begin position="8"/>
        <end position="151"/>
    </location>
</feature>
<comment type="caution">
    <text evidence="2">The sequence shown here is derived from an EMBL/GenBank/DDBJ whole genome shotgun (WGS) entry which is preliminary data.</text>
</comment>
<name>A0ABT9WBV9_9BACL</name>
<dbReference type="RefSeq" id="WP_307215275.1">
    <property type="nucleotide sequence ID" value="NZ_JAUSTI010000004.1"/>
</dbReference>
<gene>
    <name evidence="2" type="ORF">J2T19_002057</name>
</gene>
<evidence type="ECO:0000313" key="3">
    <source>
        <dbReference type="Proteomes" id="UP001233836"/>
    </source>
</evidence>
<protein>
    <recommendedName>
        <fullName evidence="1">DUF2262 domain-containing protein</fullName>
    </recommendedName>
</protein>
<dbReference type="Proteomes" id="UP001233836">
    <property type="component" value="Unassembled WGS sequence"/>
</dbReference>
<reference evidence="2 3" key="1">
    <citation type="submission" date="2023-07" db="EMBL/GenBank/DDBJ databases">
        <title>Sorghum-associated microbial communities from plants grown in Nebraska, USA.</title>
        <authorList>
            <person name="Schachtman D."/>
        </authorList>
    </citation>
    <scope>NUCLEOTIDE SEQUENCE [LARGE SCALE GENOMIC DNA]</scope>
    <source>
        <strain evidence="2 3">DS1314</strain>
    </source>
</reference>
<evidence type="ECO:0000259" key="1">
    <source>
        <dbReference type="Pfam" id="PF10020"/>
    </source>
</evidence>
<dbReference type="InterPro" id="IPR019260">
    <property type="entry name" value="DUF2262"/>
</dbReference>
<dbReference type="EMBL" id="JAUSTI010000004">
    <property type="protein sequence ID" value="MDQ0170615.1"/>
    <property type="molecule type" value="Genomic_DNA"/>
</dbReference>
<dbReference type="Pfam" id="PF10020">
    <property type="entry name" value="DUF2262"/>
    <property type="match status" value="1"/>
</dbReference>
<proteinExistence type="predicted"/>
<sequence length="152" mass="18105">MEKIMNSSIMGSFKYDERFNTYEHTEGKVYYSLRIEQNYTKVHELMRRAEKIFCEFAEFENKAKTQVAHHLIDYKNDFWPEYDEDDETLNWDDVEAGKYDVSIEDFVKAITLLDIEIRENQIYCEFSDGDLFGGHRIHADLDDEYGLIQADV</sequence>
<keyword evidence="3" id="KW-1185">Reference proteome</keyword>
<evidence type="ECO:0000313" key="2">
    <source>
        <dbReference type="EMBL" id="MDQ0170615.1"/>
    </source>
</evidence>
<accession>A0ABT9WBV9</accession>